<comment type="caution">
    <text evidence="1">The sequence shown here is derived from an EMBL/GenBank/DDBJ whole genome shotgun (WGS) entry which is preliminary data.</text>
</comment>
<organism evidence="1 2">
    <name type="scientific">Dokdonella soli</name>
    <dbReference type="NCBI Taxonomy" id="529810"/>
    <lineage>
        <taxon>Bacteria</taxon>
        <taxon>Pseudomonadati</taxon>
        <taxon>Pseudomonadota</taxon>
        <taxon>Gammaproteobacteria</taxon>
        <taxon>Lysobacterales</taxon>
        <taxon>Rhodanobacteraceae</taxon>
        <taxon>Dokdonella</taxon>
    </lineage>
</organism>
<dbReference type="RefSeq" id="WP_343792835.1">
    <property type="nucleotide sequence ID" value="NZ_BAAAEU010000024.1"/>
</dbReference>
<accession>A0ABN1IU55</accession>
<evidence type="ECO:0000313" key="2">
    <source>
        <dbReference type="Proteomes" id="UP001501523"/>
    </source>
</evidence>
<dbReference type="EMBL" id="BAAAEU010000024">
    <property type="protein sequence ID" value="GAA0721274.1"/>
    <property type="molecule type" value="Genomic_DNA"/>
</dbReference>
<keyword evidence="2" id="KW-1185">Reference proteome</keyword>
<reference evidence="1 2" key="1">
    <citation type="journal article" date="2019" name="Int. J. Syst. Evol. Microbiol.">
        <title>The Global Catalogue of Microorganisms (GCM) 10K type strain sequencing project: providing services to taxonomists for standard genome sequencing and annotation.</title>
        <authorList>
            <consortium name="The Broad Institute Genomics Platform"/>
            <consortium name="The Broad Institute Genome Sequencing Center for Infectious Disease"/>
            <person name="Wu L."/>
            <person name="Ma J."/>
        </authorList>
    </citation>
    <scope>NUCLEOTIDE SEQUENCE [LARGE SCALE GENOMIC DNA]</scope>
    <source>
        <strain evidence="1 2">JCM 15421</strain>
    </source>
</reference>
<sequence length="157" mass="16853">MTLQVSTGFKTDILGPSSFESIFNSGVIRVFSGLQPTTADMAEQGTLLGLITLNGDFWLPNYRVNGLTFTRSGPYIVKLPWQRWEIVPSSNGTAGWWRLITPLDDGNPSYSLPRIDGAISADPASGAEMILASTTLTTGTAIPLDSFLYTIPPIIGG</sequence>
<proteinExistence type="predicted"/>
<evidence type="ECO:0000313" key="1">
    <source>
        <dbReference type="EMBL" id="GAA0721274.1"/>
    </source>
</evidence>
<gene>
    <name evidence="1" type="ORF">GCM10009105_31440</name>
</gene>
<name>A0ABN1IU55_9GAMM</name>
<dbReference type="Proteomes" id="UP001501523">
    <property type="component" value="Unassembled WGS sequence"/>
</dbReference>
<protein>
    <submittedName>
        <fullName evidence="1">Uncharacterized protein</fullName>
    </submittedName>
</protein>